<dbReference type="EMBL" id="PUIB01000031">
    <property type="protein sequence ID" value="PQO26445.1"/>
    <property type="molecule type" value="Genomic_DNA"/>
</dbReference>
<dbReference type="Pfam" id="PF00145">
    <property type="entry name" value="DNA_methylase"/>
    <property type="match status" value="1"/>
</dbReference>
<evidence type="ECO:0000313" key="9">
    <source>
        <dbReference type="EMBL" id="PQO26445.1"/>
    </source>
</evidence>
<dbReference type="PANTHER" id="PTHR46098:SF1">
    <property type="entry name" value="TRNA (CYTOSINE(38)-C(5))-METHYLTRANSFERASE"/>
    <property type="match status" value="1"/>
</dbReference>
<organism evidence="9 12">
    <name type="scientific">Blastopirellula marina</name>
    <dbReference type="NCBI Taxonomy" id="124"/>
    <lineage>
        <taxon>Bacteria</taxon>
        <taxon>Pseudomonadati</taxon>
        <taxon>Planctomycetota</taxon>
        <taxon>Planctomycetia</taxon>
        <taxon>Pirellulales</taxon>
        <taxon>Pirellulaceae</taxon>
        <taxon>Blastopirellula</taxon>
    </lineage>
</organism>
<dbReference type="RefSeq" id="WP_105334719.1">
    <property type="nucleotide sequence ID" value="NZ_PUHZ01000007.1"/>
</dbReference>
<dbReference type="Proteomes" id="UP000237819">
    <property type="component" value="Unassembled WGS sequence"/>
</dbReference>
<dbReference type="InterPro" id="IPR001525">
    <property type="entry name" value="C5_MeTfrase"/>
</dbReference>
<evidence type="ECO:0000256" key="6">
    <source>
        <dbReference type="ARBA" id="ARBA00047422"/>
    </source>
</evidence>
<dbReference type="InterPro" id="IPR029063">
    <property type="entry name" value="SAM-dependent_MTases_sf"/>
</dbReference>
<dbReference type="AlphaFoldDB" id="A0A2S8F2P7"/>
<dbReference type="OrthoDB" id="9813719at2"/>
<dbReference type="GO" id="GO:0032259">
    <property type="term" value="P:methylation"/>
    <property type="evidence" value="ECO:0007669"/>
    <property type="project" value="UniProtKB-KW"/>
</dbReference>
<proteinExistence type="inferred from homology"/>
<dbReference type="PRINTS" id="PR00105">
    <property type="entry name" value="C5METTRFRASE"/>
</dbReference>
<evidence type="ECO:0000256" key="3">
    <source>
        <dbReference type="ARBA" id="ARBA00022679"/>
    </source>
</evidence>
<dbReference type="Proteomes" id="UP000239388">
    <property type="component" value="Unassembled WGS sequence"/>
</dbReference>
<keyword evidence="4 7" id="KW-0949">S-adenosyl-L-methionine</keyword>
<dbReference type="InterPro" id="IPR050750">
    <property type="entry name" value="C5-MTase"/>
</dbReference>
<dbReference type="SUPFAM" id="SSF53335">
    <property type="entry name" value="S-adenosyl-L-methionine-dependent methyltransferases"/>
    <property type="match status" value="1"/>
</dbReference>
<dbReference type="GO" id="GO:0003886">
    <property type="term" value="F:DNA (cytosine-5-)-methyltransferase activity"/>
    <property type="evidence" value="ECO:0007669"/>
    <property type="project" value="UniProtKB-EC"/>
</dbReference>
<keyword evidence="3 7" id="KW-0808">Transferase</keyword>
<dbReference type="EC" id="2.1.1.37" evidence="1"/>
<evidence type="ECO:0000256" key="2">
    <source>
        <dbReference type="ARBA" id="ARBA00022603"/>
    </source>
</evidence>
<gene>
    <name evidence="10" type="ORF">C5Y93_07140</name>
    <name evidence="9" type="ORF">C5Y98_30370</name>
</gene>
<comment type="similarity">
    <text evidence="7 8">Belongs to the class I-like SAM-binding methyltransferase superfamily. C5-methyltransferase family.</text>
</comment>
<reference evidence="11 12" key="1">
    <citation type="submission" date="2018-02" db="EMBL/GenBank/DDBJ databases">
        <title>Comparative genomes isolates from brazilian mangrove.</title>
        <authorList>
            <person name="Araujo J.E."/>
            <person name="Taketani R.G."/>
            <person name="Silva M.C.P."/>
            <person name="Loureco M.V."/>
            <person name="Andreote F.D."/>
        </authorList>
    </citation>
    <scope>NUCLEOTIDE SEQUENCE [LARGE SCALE GENOMIC DNA]</scope>
    <source>
        <strain evidence="9 12">NAP PRIS-MGV</strain>
        <strain evidence="10 11">Nap-Phe MGV</strain>
    </source>
</reference>
<dbReference type="EMBL" id="PUHZ01000007">
    <property type="protein sequence ID" value="PQO46920.1"/>
    <property type="molecule type" value="Genomic_DNA"/>
</dbReference>
<keyword evidence="5" id="KW-0680">Restriction system</keyword>
<evidence type="ECO:0000313" key="10">
    <source>
        <dbReference type="EMBL" id="PQO46920.1"/>
    </source>
</evidence>
<evidence type="ECO:0000313" key="12">
    <source>
        <dbReference type="Proteomes" id="UP000239388"/>
    </source>
</evidence>
<protein>
    <recommendedName>
        <fullName evidence="1">DNA (cytosine-5-)-methyltransferase</fullName>
        <ecNumber evidence="1">2.1.1.37</ecNumber>
    </recommendedName>
</protein>
<dbReference type="GO" id="GO:0009307">
    <property type="term" value="P:DNA restriction-modification system"/>
    <property type="evidence" value="ECO:0007669"/>
    <property type="project" value="UniProtKB-KW"/>
</dbReference>
<evidence type="ECO:0000313" key="11">
    <source>
        <dbReference type="Proteomes" id="UP000237819"/>
    </source>
</evidence>
<feature type="active site" evidence="7">
    <location>
        <position position="79"/>
    </location>
</feature>
<evidence type="ECO:0000256" key="4">
    <source>
        <dbReference type="ARBA" id="ARBA00022691"/>
    </source>
</evidence>
<evidence type="ECO:0000256" key="1">
    <source>
        <dbReference type="ARBA" id="ARBA00011975"/>
    </source>
</evidence>
<accession>A0A2S8F2P7</accession>
<dbReference type="PANTHER" id="PTHR46098">
    <property type="entry name" value="TRNA (CYTOSINE(38)-C(5))-METHYLTRANSFERASE"/>
    <property type="match status" value="1"/>
</dbReference>
<keyword evidence="2 7" id="KW-0489">Methyltransferase</keyword>
<evidence type="ECO:0000256" key="7">
    <source>
        <dbReference type="PROSITE-ProRule" id="PRU01016"/>
    </source>
</evidence>
<evidence type="ECO:0000256" key="5">
    <source>
        <dbReference type="ARBA" id="ARBA00022747"/>
    </source>
</evidence>
<dbReference type="PROSITE" id="PS51679">
    <property type="entry name" value="SAM_MT_C5"/>
    <property type="match status" value="1"/>
</dbReference>
<evidence type="ECO:0000256" key="8">
    <source>
        <dbReference type="RuleBase" id="RU000416"/>
    </source>
</evidence>
<comment type="caution">
    <text evidence="9">The sequence shown here is derived from an EMBL/GenBank/DDBJ whole genome shotgun (WGS) entry which is preliminary data.</text>
</comment>
<dbReference type="NCBIfam" id="TIGR00675">
    <property type="entry name" value="dcm"/>
    <property type="match status" value="1"/>
</dbReference>
<comment type="catalytic activity">
    <reaction evidence="6">
        <text>a 2'-deoxycytidine in DNA + S-adenosyl-L-methionine = a 5-methyl-2'-deoxycytidine in DNA + S-adenosyl-L-homocysteine + H(+)</text>
        <dbReference type="Rhea" id="RHEA:13681"/>
        <dbReference type="Rhea" id="RHEA-COMP:11369"/>
        <dbReference type="Rhea" id="RHEA-COMP:11370"/>
        <dbReference type="ChEBI" id="CHEBI:15378"/>
        <dbReference type="ChEBI" id="CHEBI:57856"/>
        <dbReference type="ChEBI" id="CHEBI:59789"/>
        <dbReference type="ChEBI" id="CHEBI:85452"/>
        <dbReference type="ChEBI" id="CHEBI:85454"/>
        <dbReference type="EC" id="2.1.1.37"/>
    </reaction>
</comment>
<sequence length="385" mass="42308">MSVPAPRTIAEFFAGIGLVRLGLERSGWEVLFANDIDANKHRQYEAHFGADDAFVLGDVHQLDASVMPDVTLATASFPCTDLSLAGGRKGLGGAQSSAFWGFYDVLKRLGGRRPPLVLLENVPGLLNSHGGADFAAVLTALNDLGYRVDPIMVDAKRFTPQSRLRLFVIAKAIDDDETIAPELLTASPLRPQALVDYVQNHPEIAWSCAELPDPPEASEDKLADILEKLGDDDPAWWSTERAEYLLNQMSPRHRADADAMIARRRWSYGAVFRRVRRGPDGQKRSMAEMRTDGLAGCLRTPKGGSGRQILFKAGYGRYQVRLLTPRECARLMGAGEFTIQGSKNDALFGFGDAVCASVLTWIGENYLNRLAGQCPSPRQLELFCR</sequence>
<name>A0A2S8F2P7_9BACT</name>
<dbReference type="Gene3D" id="3.40.50.150">
    <property type="entry name" value="Vaccinia Virus protein VP39"/>
    <property type="match status" value="1"/>
</dbReference>